<sequence length="139" mass="15538">MPGNFKIFAERRLACLKFSGAAQIEDCFETVSELISSPEWCSDYAVFIDNSGVTSYQGDFENLQRFCGQLMDTDAFESANMEIVYYAPSDLAFGIARMTQQVLTSRFPFRIHVYRDVAPALAKLGQQETALAELYSATA</sequence>
<evidence type="ECO:0000313" key="3">
    <source>
        <dbReference type="Proteomes" id="UP000217448"/>
    </source>
</evidence>
<dbReference type="EMBL" id="NTHN02000005">
    <property type="protein sequence ID" value="MCT4369568.1"/>
    <property type="molecule type" value="Genomic_DNA"/>
</dbReference>
<dbReference type="OrthoDB" id="7877306at2"/>
<reference evidence="2" key="1">
    <citation type="submission" date="2017-09" db="EMBL/GenBank/DDBJ databases">
        <title>Yangia sp. SAOS 153D whole genome sequencing.</title>
        <authorList>
            <person name="Verma A."/>
            <person name="Krishnamurthi S."/>
        </authorList>
    </citation>
    <scope>NUCLEOTIDE SEQUENCE [LARGE SCALE GENOMIC DNA]</scope>
    <source>
        <strain evidence="2">SAOS 153D</strain>
    </source>
</reference>
<reference evidence="3" key="2">
    <citation type="submission" date="2023-07" db="EMBL/GenBank/DDBJ databases">
        <title>Yangia mangrovi SAOS 153D genome.</title>
        <authorList>
            <person name="Verma A."/>
            <person name="Pal Y."/>
            <person name="Sundharam S."/>
            <person name="Bisht B."/>
            <person name="Srinivasan K."/>
        </authorList>
    </citation>
    <scope>NUCLEOTIDE SEQUENCE [LARGE SCALE GENOMIC DNA]</scope>
    <source>
        <strain evidence="3">SAOS 153D</strain>
    </source>
</reference>
<dbReference type="AlphaFoldDB" id="A0A2A3JTI2"/>
<proteinExistence type="predicted"/>
<evidence type="ECO:0000313" key="2">
    <source>
        <dbReference type="EMBL" id="PBD17779.1"/>
    </source>
</evidence>
<keyword evidence="3" id="KW-1185">Reference proteome</keyword>
<dbReference type="RefSeq" id="WP_095883526.1">
    <property type="nucleotide sequence ID" value="NZ_NTHN02000005.1"/>
</dbReference>
<evidence type="ECO:0000313" key="1">
    <source>
        <dbReference type="EMBL" id="MCT4369568.1"/>
    </source>
</evidence>
<gene>
    <name evidence="1" type="ORF">CLG85_004085</name>
    <name evidence="2" type="ORF">CLG85_18210</name>
</gene>
<dbReference type="Proteomes" id="UP000217448">
    <property type="component" value="Unassembled WGS sequence"/>
</dbReference>
<dbReference type="EMBL" id="NTHN01000320">
    <property type="protein sequence ID" value="PBD17779.1"/>
    <property type="molecule type" value="Genomic_DNA"/>
</dbReference>
<reference evidence="1" key="3">
    <citation type="submission" date="2024-05" db="EMBL/GenBank/DDBJ databases">
        <title>Yangia mangrovi SAOS 153D genome.</title>
        <authorList>
            <person name="Verma A."/>
            <person name="Pal Y."/>
            <person name="Sundharam S."/>
            <person name="Bisht B."/>
            <person name="Srinivasan K."/>
        </authorList>
    </citation>
    <scope>NUCLEOTIDE SEQUENCE</scope>
    <source>
        <strain evidence="1">SAOS 153D</strain>
    </source>
</reference>
<accession>A0A2A3JTI2</accession>
<organism evidence="2">
    <name type="scientific">Alloyangia mangrovi</name>
    <dbReference type="NCBI Taxonomy" id="1779329"/>
    <lineage>
        <taxon>Bacteria</taxon>
        <taxon>Pseudomonadati</taxon>
        <taxon>Pseudomonadota</taxon>
        <taxon>Alphaproteobacteria</taxon>
        <taxon>Rhodobacterales</taxon>
        <taxon>Roseobacteraceae</taxon>
        <taxon>Alloyangia</taxon>
    </lineage>
</organism>
<protein>
    <submittedName>
        <fullName evidence="2">Uncharacterized protein</fullName>
    </submittedName>
</protein>
<name>A0A2A3JTI2_9RHOB</name>
<comment type="caution">
    <text evidence="2">The sequence shown here is derived from an EMBL/GenBank/DDBJ whole genome shotgun (WGS) entry which is preliminary data.</text>
</comment>